<evidence type="ECO:0000313" key="3">
    <source>
        <dbReference type="Proteomes" id="UP000575985"/>
    </source>
</evidence>
<dbReference type="SMART" id="SM01101">
    <property type="entry name" value="CRISPR_assoc"/>
    <property type="match status" value="1"/>
</dbReference>
<dbReference type="InterPro" id="IPR010179">
    <property type="entry name" value="CRISPR-assoc_prot_Cse3"/>
</dbReference>
<dbReference type="Pfam" id="PF08798">
    <property type="entry name" value="CRISPR_assoc"/>
    <property type="match status" value="1"/>
</dbReference>
<dbReference type="SUPFAM" id="SSF117987">
    <property type="entry name" value="CRISPR-associated protein"/>
    <property type="match status" value="2"/>
</dbReference>
<dbReference type="RefSeq" id="WP_179767860.1">
    <property type="nucleotide sequence ID" value="NZ_JACCFO010000001.1"/>
</dbReference>
<reference evidence="2 3" key="1">
    <citation type="submission" date="2020-07" db="EMBL/GenBank/DDBJ databases">
        <title>Sequencing the genomes of 1000 actinobacteria strains.</title>
        <authorList>
            <person name="Klenk H.-P."/>
        </authorList>
    </citation>
    <scope>NUCLEOTIDE SEQUENCE [LARGE SCALE GENOMIC DNA]</scope>
    <source>
        <strain evidence="2 3">DSM 45927</strain>
    </source>
</reference>
<evidence type="ECO:0000313" key="2">
    <source>
        <dbReference type="EMBL" id="NYI96509.1"/>
    </source>
</evidence>
<feature type="compositionally biased region" description="Basic and acidic residues" evidence="1">
    <location>
        <begin position="121"/>
        <end position="132"/>
    </location>
</feature>
<dbReference type="Proteomes" id="UP000575985">
    <property type="component" value="Unassembled WGS sequence"/>
</dbReference>
<keyword evidence="3" id="KW-1185">Reference proteome</keyword>
<dbReference type="EMBL" id="JACCFO010000001">
    <property type="protein sequence ID" value="NYI96509.1"/>
    <property type="molecule type" value="Genomic_DNA"/>
</dbReference>
<dbReference type="Gene3D" id="3.30.70.1200">
    <property type="entry name" value="Crispr-associated protein, domain 1"/>
    <property type="match status" value="1"/>
</dbReference>
<evidence type="ECO:0000256" key="1">
    <source>
        <dbReference type="SAM" id="MobiDB-lite"/>
    </source>
</evidence>
<dbReference type="CDD" id="cd09727">
    <property type="entry name" value="Cas6_I-E"/>
    <property type="match status" value="1"/>
</dbReference>
<sequence>MYLTRAFINPRRRGALRFIGGPQRIHAAVMQAFPMDPPTEGSVGPRVLWRLDEDDHRRPVLWVVSPDKPDLHHVVEPYGWPASDQAFETRDYTPLLRRLESGQRYVFRTTVNPVKSTPVPPEDREPGEDGLKKRGHLVPIVGAGHQIAWFAERAGKWGFELLPSTVPMPETESEGDTADAPVAPPAYACEIRAQKNLRFWRGESGSKPVTLSTVAMEGLLRVTDADLLRNALTRGIGRAKGYGCGLISLAPAR</sequence>
<organism evidence="2 3">
    <name type="scientific">Streptomonospora nanhaiensis</name>
    <dbReference type="NCBI Taxonomy" id="1323731"/>
    <lineage>
        <taxon>Bacteria</taxon>
        <taxon>Bacillati</taxon>
        <taxon>Actinomycetota</taxon>
        <taxon>Actinomycetes</taxon>
        <taxon>Streptosporangiales</taxon>
        <taxon>Nocardiopsidaceae</taxon>
        <taxon>Streptomonospora</taxon>
    </lineage>
</organism>
<dbReference type="Gene3D" id="3.30.70.1210">
    <property type="entry name" value="Crispr-associated protein, domain 2"/>
    <property type="match status" value="1"/>
</dbReference>
<protein>
    <submittedName>
        <fullName evidence="2">CRISPR system Cascade subunit CasE</fullName>
    </submittedName>
</protein>
<proteinExistence type="predicted"/>
<name>A0A853BLR7_9ACTN</name>
<gene>
    <name evidence="2" type="ORF">HNR12_002786</name>
</gene>
<dbReference type="NCBIfam" id="TIGR01907">
    <property type="entry name" value="casE_Cse3"/>
    <property type="match status" value="1"/>
</dbReference>
<comment type="caution">
    <text evidence="2">The sequence shown here is derived from an EMBL/GenBank/DDBJ whole genome shotgun (WGS) entry which is preliminary data.</text>
</comment>
<dbReference type="AlphaFoldDB" id="A0A853BLR7"/>
<feature type="region of interest" description="Disordered" evidence="1">
    <location>
        <begin position="113"/>
        <end position="133"/>
    </location>
</feature>
<accession>A0A853BLR7</accession>